<keyword evidence="2" id="KW-0695">RNA-directed DNA polymerase</keyword>
<protein>
    <submittedName>
        <fullName evidence="2">Reverse transcriptase domain-containing protein</fullName>
    </submittedName>
</protein>
<dbReference type="EMBL" id="PKPP01004977">
    <property type="protein sequence ID" value="PWA61972.1"/>
    <property type="molecule type" value="Genomic_DNA"/>
</dbReference>
<sequence length="236" mass="26892">MMMEDVPSTFEIGQSSRGTQTETKNDVVWRDVSTIENPDYVPSLSSIESMDTPHPEVPSESIETDNVTRIQTQLSSLTRVVELHSDYLDELPLDRFDAYDRDLSVLYRRMRSNVVLCKGTHTINRSLKTKEPHSNHRKQQNCRPEVTRVYVARPTGKDGYAGRQPLCNQCKLHHIGPCFAKCGKCRKIGHLTQDCRTPETRTYPGIMINNQHGGVGHYQGQCPYKLVESVYGKHMN</sequence>
<keyword evidence="2" id="KW-0548">Nucleotidyltransferase</keyword>
<accession>A0A2U1ML84</accession>
<comment type="caution">
    <text evidence="2">The sequence shown here is derived from an EMBL/GenBank/DDBJ whole genome shotgun (WGS) entry which is preliminary data.</text>
</comment>
<name>A0A2U1ML84_ARTAN</name>
<evidence type="ECO:0000313" key="2">
    <source>
        <dbReference type="EMBL" id="PWA61972.1"/>
    </source>
</evidence>
<proteinExistence type="predicted"/>
<keyword evidence="2" id="KW-0808">Transferase</keyword>
<organism evidence="2 3">
    <name type="scientific">Artemisia annua</name>
    <name type="common">Sweet wormwood</name>
    <dbReference type="NCBI Taxonomy" id="35608"/>
    <lineage>
        <taxon>Eukaryota</taxon>
        <taxon>Viridiplantae</taxon>
        <taxon>Streptophyta</taxon>
        <taxon>Embryophyta</taxon>
        <taxon>Tracheophyta</taxon>
        <taxon>Spermatophyta</taxon>
        <taxon>Magnoliopsida</taxon>
        <taxon>eudicotyledons</taxon>
        <taxon>Gunneridae</taxon>
        <taxon>Pentapetalae</taxon>
        <taxon>asterids</taxon>
        <taxon>campanulids</taxon>
        <taxon>Asterales</taxon>
        <taxon>Asteraceae</taxon>
        <taxon>Asteroideae</taxon>
        <taxon>Anthemideae</taxon>
        <taxon>Artemisiinae</taxon>
        <taxon>Artemisia</taxon>
    </lineage>
</organism>
<evidence type="ECO:0000256" key="1">
    <source>
        <dbReference type="SAM" id="MobiDB-lite"/>
    </source>
</evidence>
<evidence type="ECO:0000313" key="3">
    <source>
        <dbReference type="Proteomes" id="UP000245207"/>
    </source>
</evidence>
<feature type="region of interest" description="Disordered" evidence="1">
    <location>
        <begin position="40"/>
        <end position="63"/>
    </location>
</feature>
<dbReference type="GO" id="GO:0003964">
    <property type="term" value="F:RNA-directed DNA polymerase activity"/>
    <property type="evidence" value="ECO:0007669"/>
    <property type="project" value="UniProtKB-KW"/>
</dbReference>
<dbReference type="AlphaFoldDB" id="A0A2U1ML84"/>
<reference evidence="2 3" key="1">
    <citation type="journal article" date="2018" name="Mol. Plant">
        <title>The genome of Artemisia annua provides insight into the evolution of Asteraceae family and artemisinin biosynthesis.</title>
        <authorList>
            <person name="Shen Q."/>
            <person name="Zhang L."/>
            <person name="Liao Z."/>
            <person name="Wang S."/>
            <person name="Yan T."/>
            <person name="Shi P."/>
            <person name="Liu M."/>
            <person name="Fu X."/>
            <person name="Pan Q."/>
            <person name="Wang Y."/>
            <person name="Lv Z."/>
            <person name="Lu X."/>
            <person name="Zhang F."/>
            <person name="Jiang W."/>
            <person name="Ma Y."/>
            <person name="Chen M."/>
            <person name="Hao X."/>
            <person name="Li L."/>
            <person name="Tang Y."/>
            <person name="Lv G."/>
            <person name="Zhou Y."/>
            <person name="Sun X."/>
            <person name="Brodelius P.E."/>
            <person name="Rose J.K.C."/>
            <person name="Tang K."/>
        </authorList>
    </citation>
    <scope>NUCLEOTIDE SEQUENCE [LARGE SCALE GENOMIC DNA]</scope>
    <source>
        <strain evidence="3">cv. Huhao1</strain>
        <tissue evidence="2">Leaf</tissue>
    </source>
</reference>
<keyword evidence="3" id="KW-1185">Reference proteome</keyword>
<feature type="region of interest" description="Disordered" evidence="1">
    <location>
        <begin position="1"/>
        <end position="23"/>
    </location>
</feature>
<feature type="compositionally biased region" description="Polar residues" evidence="1">
    <location>
        <begin position="11"/>
        <end position="22"/>
    </location>
</feature>
<dbReference type="Proteomes" id="UP000245207">
    <property type="component" value="Unassembled WGS sequence"/>
</dbReference>
<gene>
    <name evidence="2" type="ORF">CTI12_AA367590</name>
</gene>